<dbReference type="AlphaFoldDB" id="A0A6I3R0K0"/>
<comment type="caution">
    <text evidence="1">The sequence shown here is derived from an EMBL/GenBank/DDBJ whole genome shotgun (WGS) entry which is preliminary data.</text>
</comment>
<dbReference type="Proteomes" id="UP000449193">
    <property type="component" value="Unassembled WGS sequence"/>
</dbReference>
<dbReference type="RefSeq" id="WP_009325544.1">
    <property type="nucleotide sequence ID" value="NZ_CAOJUJ010000011.1"/>
</dbReference>
<evidence type="ECO:0000313" key="3">
    <source>
        <dbReference type="EMBL" id="MTS52885.1"/>
    </source>
</evidence>
<organism evidence="1 4">
    <name type="scientific">Ruthenibacterium lactatiformans</name>
    <dbReference type="NCBI Taxonomy" id="1550024"/>
    <lineage>
        <taxon>Bacteria</taxon>
        <taxon>Bacillati</taxon>
        <taxon>Bacillota</taxon>
        <taxon>Clostridia</taxon>
        <taxon>Eubacteriales</taxon>
        <taxon>Oscillospiraceae</taxon>
        <taxon>Ruthenibacterium</taxon>
    </lineage>
</organism>
<evidence type="ECO:0000313" key="6">
    <source>
        <dbReference type="Proteomes" id="UP000472755"/>
    </source>
</evidence>
<evidence type="ECO:0000313" key="2">
    <source>
        <dbReference type="EMBL" id="MTS28842.1"/>
    </source>
</evidence>
<dbReference type="EMBL" id="WMZU01000039">
    <property type="protein sequence ID" value="MTS28842.1"/>
    <property type="molecule type" value="Genomic_DNA"/>
</dbReference>
<reference evidence="5 6" key="1">
    <citation type="journal article" date="2019" name="Nat. Med.">
        <title>A library of human gut bacterial isolates paired with longitudinal multiomics data enables mechanistic microbiome research.</title>
        <authorList>
            <person name="Poyet M."/>
            <person name="Groussin M."/>
            <person name="Gibbons S.M."/>
            <person name="Avila-Pacheco J."/>
            <person name="Jiang X."/>
            <person name="Kearney S.M."/>
            <person name="Perrotta A.R."/>
            <person name="Berdy B."/>
            <person name="Zhao S."/>
            <person name="Lieberman T.D."/>
            <person name="Swanson P.K."/>
            <person name="Smith M."/>
            <person name="Roesemann S."/>
            <person name="Alexander J.E."/>
            <person name="Rich S.A."/>
            <person name="Livny J."/>
            <person name="Vlamakis H."/>
            <person name="Clish C."/>
            <person name="Bullock K."/>
            <person name="Deik A."/>
            <person name="Scott J."/>
            <person name="Pierce K.A."/>
            <person name="Xavier R.J."/>
            <person name="Alm E.J."/>
        </authorList>
    </citation>
    <scope>NUCLEOTIDE SEQUENCE [LARGE SCALE GENOMIC DNA]</scope>
    <source>
        <strain evidence="2 6">BIOML-A4</strain>
        <strain evidence="3 5">BIOML-A7</strain>
    </source>
</reference>
<dbReference type="Proteomes" id="UP000472755">
    <property type="component" value="Unassembled WGS sequence"/>
</dbReference>
<gene>
    <name evidence="1" type="ORF">FYJ76_01880</name>
    <name evidence="3" type="ORF">GMD52_15270</name>
    <name evidence="2" type="ORF">GMD59_16360</name>
</gene>
<evidence type="ECO:0000313" key="1">
    <source>
        <dbReference type="EMBL" id="MST90698.1"/>
    </source>
</evidence>
<protein>
    <submittedName>
        <fullName evidence="1">Cyclic lactone autoinducer peptide</fullName>
    </submittedName>
</protein>
<sequence>MKKCEKGFFKACSKFIGKAAKIGANDRCYGLHYQPKKPAALKK</sequence>
<proteinExistence type="predicted"/>
<dbReference type="InterPro" id="IPR009229">
    <property type="entry name" value="AgrD"/>
</dbReference>
<evidence type="ECO:0000313" key="5">
    <source>
        <dbReference type="Proteomes" id="UP000449193"/>
    </source>
</evidence>
<dbReference type="GeneID" id="42858847"/>
<dbReference type="Proteomes" id="UP000431913">
    <property type="component" value="Unassembled WGS sequence"/>
</dbReference>
<dbReference type="NCBIfam" id="TIGR04223">
    <property type="entry name" value="quorum_AgrD"/>
    <property type="match status" value="1"/>
</dbReference>
<dbReference type="EMBL" id="WMZR01000026">
    <property type="protein sequence ID" value="MTS52885.1"/>
    <property type="molecule type" value="Genomic_DNA"/>
</dbReference>
<accession>A0A6I3R0K0</accession>
<name>A0A6I3R0K0_9FIRM</name>
<dbReference type="EMBL" id="VUNJ01000002">
    <property type="protein sequence ID" value="MST90698.1"/>
    <property type="molecule type" value="Genomic_DNA"/>
</dbReference>
<evidence type="ECO:0000313" key="4">
    <source>
        <dbReference type="Proteomes" id="UP000431913"/>
    </source>
</evidence>
<reference evidence="1 4" key="2">
    <citation type="submission" date="2019-08" db="EMBL/GenBank/DDBJ databases">
        <title>In-depth cultivation of the pig gut microbiome towards novel bacterial diversity and tailored functional studies.</title>
        <authorList>
            <person name="Wylensek D."/>
            <person name="Hitch T.C.A."/>
            <person name="Clavel T."/>
        </authorList>
    </citation>
    <scope>NUCLEOTIDE SEQUENCE [LARGE SCALE GENOMIC DNA]</scope>
    <source>
        <strain evidence="1 4">WCA3-601-WT-6J</strain>
    </source>
</reference>